<feature type="region of interest" description="Disordered" evidence="1">
    <location>
        <begin position="1"/>
        <end position="26"/>
    </location>
</feature>
<dbReference type="Proteomes" id="UP001232148">
    <property type="component" value="Unassembled WGS sequence"/>
</dbReference>
<dbReference type="EMBL" id="MU843099">
    <property type="protein sequence ID" value="KAK2021516.1"/>
    <property type="molecule type" value="Genomic_DNA"/>
</dbReference>
<reference evidence="2" key="1">
    <citation type="submission" date="2021-06" db="EMBL/GenBank/DDBJ databases">
        <title>Comparative genomics, transcriptomics and evolutionary studies reveal genomic signatures of adaptation to plant cell wall in hemibiotrophic fungi.</title>
        <authorList>
            <consortium name="DOE Joint Genome Institute"/>
            <person name="Baroncelli R."/>
            <person name="Diaz J.F."/>
            <person name="Benocci T."/>
            <person name="Peng M."/>
            <person name="Battaglia E."/>
            <person name="Haridas S."/>
            <person name="Andreopoulos W."/>
            <person name="Labutti K."/>
            <person name="Pangilinan J."/>
            <person name="Floch G.L."/>
            <person name="Makela M.R."/>
            <person name="Henrissat B."/>
            <person name="Grigoriev I.V."/>
            <person name="Crouch J.A."/>
            <person name="De Vries R.P."/>
            <person name="Sukno S.A."/>
            <person name="Thon M.R."/>
        </authorList>
    </citation>
    <scope>NUCLEOTIDE SEQUENCE</scope>
    <source>
        <strain evidence="2">MAFF235873</strain>
    </source>
</reference>
<dbReference type="AlphaFoldDB" id="A0AAD9H471"/>
<name>A0AAD9H471_9PEZI</name>
<protein>
    <submittedName>
        <fullName evidence="2">Uncharacterized protein</fullName>
    </submittedName>
</protein>
<evidence type="ECO:0000313" key="3">
    <source>
        <dbReference type="Proteomes" id="UP001232148"/>
    </source>
</evidence>
<comment type="caution">
    <text evidence="2">The sequence shown here is derived from an EMBL/GenBank/DDBJ whole genome shotgun (WGS) entry which is preliminary data.</text>
</comment>
<organism evidence="2 3">
    <name type="scientific">Colletotrichum zoysiae</name>
    <dbReference type="NCBI Taxonomy" id="1216348"/>
    <lineage>
        <taxon>Eukaryota</taxon>
        <taxon>Fungi</taxon>
        <taxon>Dikarya</taxon>
        <taxon>Ascomycota</taxon>
        <taxon>Pezizomycotina</taxon>
        <taxon>Sordariomycetes</taxon>
        <taxon>Hypocreomycetidae</taxon>
        <taxon>Glomerellales</taxon>
        <taxon>Glomerellaceae</taxon>
        <taxon>Colletotrichum</taxon>
        <taxon>Colletotrichum graminicola species complex</taxon>
    </lineage>
</organism>
<sequence length="181" mass="19427">MLMNSVPGSPACRAPMPSRDSPNPARLTSGVIRSTIAVGSPIYAYHVSHVMTTLHPDPVYSQSRRRVLTALNAVIPLPAATSRLPRDYLGAFRLSLQAGSHGGCYADSLLQVDNRAKRPPIRCKPIGVCSSVTCHGIRLVSERSVSPFLHPFSASVPRASQSFAALHIRRAEINIGPNLGI</sequence>
<evidence type="ECO:0000313" key="2">
    <source>
        <dbReference type="EMBL" id="KAK2021516.1"/>
    </source>
</evidence>
<gene>
    <name evidence="2" type="ORF">LX32DRAFT_249294</name>
</gene>
<proteinExistence type="predicted"/>
<keyword evidence="3" id="KW-1185">Reference proteome</keyword>
<accession>A0AAD9H471</accession>
<evidence type="ECO:0000256" key="1">
    <source>
        <dbReference type="SAM" id="MobiDB-lite"/>
    </source>
</evidence>